<sequence length="219" mass="24818">MTINNSLCQTLETENSYYMAMELCAGGDLMDRICERKRLEEREVRRYTRQILSAVEHLHKHGIVHRDLKIENFLLDEHNNIKIVDFGLSNTLKAESLSLELLNTQCGSPAYAAPELLAHRKYGPKVDVWSVGVSMFAMLTGTLPFTVEPFNIKQLHQKMVNGEISSIPSDVSKGAVSFVLSLLEPDPAKRPSVRAAMEERWINEGYAKKPLHTLSHKNR</sequence>
<keyword evidence="5 11" id="KW-0418">Kinase</keyword>
<keyword evidence="2" id="KW-0723">Serine/threonine-protein kinase</keyword>
<evidence type="ECO:0000313" key="11">
    <source>
        <dbReference type="RefSeq" id="XP_018553412.2"/>
    </source>
</evidence>
<dbReference type="PANTHER" id="PTHR24346">
    <property type="entry name" value="MAP/MICROTUBULE AFFINITY-REGULATING KINASE"/>
    <property type="match status" value="1"/>
</dbReference>
<dbReference type="SMART" id="SM00220">
    <property type="entry name" value="S_TKc"/>
    <property type="match status" value="1"/>
</dbReference>
<evidence type="ECO:0000256" key="5">
    <source>
        <dbReference type="ARBA" id="ARBA00022777"/>
    </source>
</evidence>
<feature type="domain" description="Protein kinase" evidence="9">
    <location>
        <begin position="1"/>
        <end position="202"/>
    </location>
</feature>
<evidence type="ECO:0000256" key="8">
    <source>
        <dbReference type="ARBA" id="ARBA00048679"/>
    </source>
</evidence>
<dbReference type="PROSITE" id="PS50011">
    <property type="entry name" value="PROTEIN_KINASE_DOM"/>
    <property type="match status" value="1"/>
</dbReference>
<keyword evidence="3" id="KW-0808">Transferase</keyword>
<comment type="catalytic activity">
    <reaction evidence="7">
        <text>L-threonyl-[protein] + ATP = O-phospho-L-threonyl-[protein] + ADP + H(+)</text>
        <dbReference type="Rhea" id="RHEA:46608"/>
        <dbReference type="Rhea" id="RHEA-COMP:11060"/>
        <dbReference type="Rhea" id="RHEA-COMP:11605"/>
        <dbReference type="ChEBI" id="CHEBI:15378"/>
        <dbReference type="ChEBI" id="CHEBI:30013"/>
        <dbReference type="ChEBI" id="CHEBI:30616"/>
        <dbReference type="ChEBI" id="CHEBI:61977"/>
        <dbReference type="ChEBI" id="CHEBI:456216"/>
        <dbReference type="EC" id="2.7.11.1"/>
    </reaction>
</comment>
<dbReference type="PROSITE" id="PS00108">
    <property type="entry name" value="PROTEIN_KINASE_ST"/>
    <property type="match status" value="1"/>
</dbReference>
<accession>A0AAJ7QDV1</accession>
<dbReference type="SUPFAM" id="SSF56112">
    <property type="entry name" value="Protein kinase-like (PK-like)"/>
    <property type="match status" value="1"/>
</dbReference>
<dbReference type="GO" id="GO:0004674">
    <property type="term" value="F:protein serine/threonine kinase activity"/>
    <property type="evidence" value="ECO:0007669"/>
    <property type="project" value="UniProtKB-KW"/>
</dbReference>
<protein>
    <recommendedName>
        <fullName evidence="1">non-specific serine/threonine protein kinase</fullName>
        <ecNumber evidence="1">2.7.11.1</ecNumber>
    </recommendedName>
</protein>
<dbReference type="AlphaFoldDB" id="A0AAJ7QDV1"/>
<keyword evidence="4" id="KW-0547">Nucleotide-binding</keyword>
<dbReference type="InterPro" id="IPR008271">
    <property type="entry name" value="Ser/Thr_kinase_AS"/>
</dbReference>
<dbReference type="GO" id="GO:0005524">
    <property type="term" value="F:ATP binding"/>
    <property type="evidence" value="ECO:0007669"/>
    <property type="project" value="UniProtKB-KW"/>
</dbReference>
<gene>
    <name evidence="11" type="primary">LOC108898053</name>
</gene>
<dbReference type="EC" id="2.7.11.1" evidence="1"/>
<evidence type="ECO:0000256" key="7">
    <source>
        <dbReference type="ARBA" id="ARBA00047899"/>
    </source>
</evidence>
<reference evidence="11" key="1">
    <citation type="submission" date="2025-08" db="UniProtKB">
        <authorList>
            <consortium name="RefSeq"/>
        </authorList>
    </citation>
    <scope>IDENTIFICATION</scope>
    <source>
        <tissue evidence="11">Brain</tissue>
    </source>
</reference>
<dbReference type="Proteomes" id="UP000694890">
    <property type="component" value="Linkage group LG7_1"/>
</dbReference>
<dbReference type="InterPro" id="IPR011009">
    <property type="entry name" value="Kinase-like_dom_sf"/>
</dbReference>
<evidence type="ECO:0000256" key="1">
    <source>
        <dbReference type="ARBA" id="ARBA00012513"/>
    </source>
</evidence>
<evidence type="ECO:0000259" key="9">
    <source>
        <dbReference type="PROSITE" id="PS50011"/>
    </source>
</evidence>
<dbReference type="RefSeq" id="XP_018553412.2">
    <property type="nucleotide sequence ID" value="XM_018697896.2"/>
</dbReference>
<dbReference type="GO" id="GO:0005737">
    <property type="term" value="C:cytoplasm"/>
    <property type="evidence" value="ECO:0007669"/>
    <property type="project" value="TreeGrafter"/>
</dbReference>
<evidence type="ECO:0000256" key="2">
    <source>
        <dbReference type="ARBA" id="ARBA00022527"/>
    </source>
</evidence>
<comment type="catalytic activity">
    <reaction evidence="8">
        <text>L-seryl-[protein] + ATP = O-phospho-L-seryl-[protein] + ADP + H(+)</text>
        <dbReference type="Rhea" id="RHEA:17989"/>
        <dbReference type="Rhea" id="RHEA-COMP:9863"/>
        <dbReference type="Rhea" id="RHEA-COMP:11604"/>
        <dbReference type="ChEBI" id="CHEBI:15378"/>
        <dbReference type="ChEBI" id="CHEBI:29999"/>
        <dbReference type="ChEBI" id="CHEBI:30616"/>
        <dbReference type="ChEBI" id="CHEBI:83421"/>
        <dbReference type="ChEBI" id="CHEBI:456216"/>
        <dbReference type="EC" id="2.7.11.1"/>
    </reaction>
</comment>
<dbReference type="InterPro" id="IPR000719">
    <property type="entry name" value="Prot_kinase_dom"/>
</dbReference>
<dbReference type="Gene3D" id="1.10.510.10">
    <property type="entry name" value="Transferase(Phosphotransferase) domain 1"/>
    <property type="match status" value="1"/>
</dbReference>
<keyword evidence="6" id="KW-0067">ATP-binding</keyword>
<evidence type="ECO:0000256" key="3">
    <source>
        <dbReference type="ARBA" id="ARBA00022679"/>
    </source>
</evidence>
<dbReference type="KEGG" id="lcf:108898053"/>
<dbReference type="GO" id="GO:0035556">
    <property type="term" value="P:intracellular signal transduction"/>
    <property type="evidence" value="ECO:0007669"/>
    <property type="project" value="TreeGrafter"/>
</dbReference>
<dbReference type="PANTHER" id="PTHR24346:SF101">
    <property type="entry name" value="PROTEIN KINASE DOMAIN-CONTAINING PROTEIN"/>
    <property type="match status" value="1"/>
</dbReference>
<evidence type="ECO:0000256" key="6">
    <source>
        <dbReference type="ARBA" id="ARBA00022840"/>
    </source>
</evidence>
<dbReference type="GeneID" id="108898053"/>
<name>A0AAJ7QDV1_LATCA</name>
<dbReference type="Pfam" id="PF00069">
    <property type="entry name" value="Pkinase"/>
    <property type="match status" value="1"/>
</dbReference>
<proteinExistence type="predicted"/>
<evidence type="ECO:0000256" key="4">
    <source>
        <dbReference type="ARBA" id="ARBA00022741"/>
    </source>
</evidence>
<dbReference type="FunFam" id="1.10.510.10:FF:000571">
    <property type="entry name" value="Maternal embryonic leucine zipper kinase"/>
    <property type="match status" value="1"/>
</dbReference>
<organism evidence="10 11">
    <name type="scientific">Lates calcarifer</name>
    <name type="common">Barramundi</name>
    <name type="synonym">Holocentrus calcarifer</name>
    <dbReference type="NCBI Taxonomy" id="8187"/>
    <lineage>
        <taxon>Eukaryota</taxon>
        <taxon>Metazoa</taxon>
        <taxon>Chordata</taxon>
        <taxon>Craniata</taxon>
        <taxon>Vertebrata</taxon>
        <taxon>Euteleostomi</taxon>
        <taxon>Actinopterygii</taxon>
        <taxon>Neopterygii</taxon>
        <taxon>Teleostei</taxon>
        <taxon>Neoteleostei</taxon>
        <taxon>Acanthomorphata</taxon>
        <taxon>Carangaria</taxon>
        <taxon>Carangaria incertae sedis</taxon>
        <taxon>Centropomidae</taxon>
        <taxon>Lates</taxon>
    </lineage>
</organism>
<evidence type="ECO:0000313" key="10">
    <source>
        <dbReference type="Proteomes" id="UP000694890"/>
    </source>
</evidence>